<feature type="compositionally biased region" description="Basic and acidic residues" evidence="1">
    <location>
        <begin position="79"/>
        <end position="96"/>
    </location>
</feature>
<evidence type="ECO:0000313" key="3">
    <source>
        <dbReference type="EMBL" id="KAF6069010.1"/>
    </source>
</evidence>
<evidence type="ECO:0008006" key="5">
    <source>
        <dbReference type="Google" id="ProtNLM"/>
    </source>
</evidence>
<protein>
    <recommendedName>
        <fullName evidence="5">Hydrophilin</fullName>
    </recommendedName>
</protein>
<feature type="chain" id="PRO_5034592375" description="Hydrophilin" evidence="2">
    <location>
        <begin position="19"/>
        <end position="131"/>
    </location>
</feature>
<organism evidence="3 4">
    <name type="scientific">Candida albicans</name>
    <name type="common">Yeast</name>
    <dbReference type="NCBI Taxonomy" id="5476"/>
    <lineage>
        <taxon>Eukaryota</taxon>
        <taxon>Fungi</taxon>
        <taxon>Dikarya</taxon>
        <taxon>Ascomycota</taxon>
        <taxon>Saccharomycotina</taxon>
        <taxon>Pichiomycetes</taxon>
        <taxon>Debaryomycetaceae</taxon>
        <taxon>Candida/Lodderomyces clade</taxon>
        <taxon>Candida</taxon>
    </lineage>
</organism>
<proteinExistence type="predicted"/>
<dbReference type="AlphaFoldDB" id="A0A8H6BWY9"/>
<dbReference type="Proteomes" id="UP000536275">
    <property type="component" value="Unassembled WGS sequence"/>
</dbReference>
<evidence type="ECO:0000313" key="4">
    <source>
        <dbReference type="Proteomes" id="UP000536275"/>
    </source>
</evidence>
<sequence length="131" mass="13744">MKFTTVATVFAISSLAAAKGGEKDHGKASTVTKYVTETTHRYGRFDKTSRSKKPKETGTHRYGKFNKTPRPVTTTVLVKESDLPKKRDAVVARDSKNASSNSTTSSGNNGVATGVSLGLAGVLAVGAALVI</sequence>
<feature type="compositionally biased region" description="Basic and acidic residues" evidence="1">
    <location>
        <begin position="42"/>
        <end position="59"/>
    </location>
</feature>
<evidence type="ECO:0000256" key="2">
    <source>
        <dbReference type="SAM" id="SignalP"/>
    </source>
</evidence>
<evidence type="ECO:0000256" key="1">
    <source>
        <dbReference type="SAM" id="MobiDB-lite"/>
    </source>
</evidence>
<feature type="signal peptide" evidence="2">
    <location>
        <begin position="1"/>
        <end position="18"/>
    </location>
</feature>
<keyword evidence="2" id="KW-0732">Signal</keyword>
<name>A0A8H6BWY9_CANAX</name>
<feature type="region of interest" description="Disordered" evidence="1">
    <location>
        <begin position="42"/>
        <end position="110"/>
    </location>
</feature>
<gene>
    <name evidence="3" type="ORF">FOB64_003646</name>
</gene>
<reference evidence="3 4" key="1">
    <citation type="submission" date="2020-03" db="EMBL/GenBank/DDBJ databases">
        <title>FDA dAtabase for Regulatory Grade micrObial Sequences (FDA-ARGOS): Supporting development and validation of Infectious Disease Dx tests.</title>
        <authorList>
            <person name="Campos J."/>
            <person name="Goldberg B."/>
            <person name="Tallon L."/>
            <person name="Sadzewicz L."/>
            <person name="Vavikolanu K."/>
            <person name="Mehta A."/>
            <person name="Aluvathingal J."/>
            <person name="Nadendla S."/>
            <person name="Nandy P."/>
            <person name="Geyer C."/>
            <person name="Yan Y."/>
            <person name="Sichtig H."/>
        </authorList>
    </citation>
    <scope>NUCLEOTIDE SEQUENCE [LARGE SCALE GENOMIC DNA]</scope>
    <source>
        <strain evidence="3 4">FDAARGOS_656</strain>
    </source>
</reference>
<accession>A0A8H6BWY9</accession>
<dbReference type="EMBL" id="JABWAD010000049">
    <property type="protein sequence ID" value="KAF6069010.1"/>
    <property type="molecule type" value="Genomic_DNA"/>
</dbReference>
<comment type="caution">
    <text evidence="3">The sequence shown here is derived from an EMBL/GenBank/DDBJ whole genome shotgun (WGS) entry which is preliminary data.</text>
</comment>
<feature type="compositionally biased region" description="Low complexity" evidence="1">
    <location>
        <begin position="97"/>
        <end position="110"/>
    </location>
</feature>